<proteinExistence type="predicted"/>
<evidence type="ECO:0000313" key="2">
    <source>
        <dbReference type="Proteomes" id="UP000647860"/>
    </source>
</evidence>
<dbReference type="Proteomes" id="UP000647860">
    <property type="component" value="Unassembled WGS sequence"/>
</dbReference>
<gene>
    <name evidence="1" type="ORF">Vgi01_59130</name>
</gene>
<comment type="caution">
    <text evidence="1">The sequence shown here is derived from an EMBL/GenBank/DDBJ whole genome shotgun (WGS) entry which is preliminary data.</text>
</comment>
<dbReference type="EMBL" id="BOPA01000072">
    <property type="protein sequence ID" value="GIJ19229.1"/>
    <property type="molecule type" value="Genomic_DNA"/>
</dbReference>
<evidence type="ECO:0000313" key="1">
    <source>
        <dbReference type="EMBL" id="GIJ19229.1"/>
    </source>
</evidence>
<sequence length="166" mass="17540">MLAGRDNPPIDGTTADIAWLLRQTGHRDEAVDFAEHGLANLRTEFDGRKVIYATESVQLLDMIKVAHIRLVALLLMDAIDRGAEDQAGELVEELTTLDVSGVRPDCWAEAACAVALAFRRFPAPAGPSSDRASGGHRVCSDGCARRRGGSALVRSGWAAACGVAGG</sequence>
<accession>A0ABQ4IMU2</accession>
<protein>
    <submittedName>
        <fullName evidence="1">Uncharacterized protein</fullName>
    </submittedName>
</protein>
<reference evidence="1 2" key="1">
    <citation type="submission" date="2021-01" db="EMBL/GenBank/DDBJ databases">
        <title>Whole genome shotgun sequence of Verrucosispora gifhornensis NBRC 16317.</title>
        <authorList>
            <person name="Komaki H."/>
            <person name="Tamura T."/>
        </authorList>
    </citation>
    <scope>NUCLEOTIDE SEQUENCE [LARGE SCALE GENOMIC DNA]</scope>
    <source>
        <strain evidence="1 2">NBRC 16317</strain>
    </source>
</reference>
<name>A0ABQ4IMU2_9ACTN</name>
<organism evidence="1 2">
    <name type="scientific">Micromonospora gifhornensis</name>
    <dbReference type="NCBI Taxonomy" id="84594"/>
    <lineage>
        <taxon>Bacteria</taxon>
        <taxon>Bacillati</taxon>
        <taxon>Actinomycetota</taxon>
        <taxon>Actinomycetes</taxon>
        <taxon>Micromonosporales</taxon>
        <taxon>Micromonosporaceae</taxon>
        <taxon>Micromonospora</taxon>
    </lineage>
</organism>
<keyword evidence="2" id="KW-1185">Reference proteome</keyword>